<evidence type="ECO:0000313" key="1">
    <source>
        <dbReference type="EMBL" id="WOX58335.1"/>
    </source>
</evidence>
<dbReference type="EMBL" id="CP137642">
    <property type="protein sequence ID" value="WOX58335.1"/>
    <property type="molecule type" value="Genomic_DNA"/>
</dbReference>
<protein>
    <recommendedName>
        <fullName evidence="3">Transglutaminase-like domain-containing protein</fullName>
    </recommendedName>
</protein>
<sequence length="366" mass="40053">MRKRILFLFLLAAAIGGACLGFFLRPEFVPPAIVPLEGASLNQTPVYTLLFEGGMETIRIDPDPAVYAGAKAADRSLHLYTDMPEEEWIPIYYLAFINEPHQEPFYADLLGALREIRDRRGLDDDRYLELIAVFVQSIPYETDASVSEPKFPIETFVDAAGDCDDKSLLLAGLLAREGYGVSLLYFGGETHMAVGVKSAGCGYRNTSFAYIETTNVSYVGIPPATLSGGATLSSDPLVIPVGQGERSYTACNQVQTIERALSALRDRAAVLETELEARGREIEAMRDALDALGARMTSLLRAGDISEYNRLVQDYNRMAGDYNQAVDAYNALLDEAERVVDLHNDLAAGAHDRPASYLVARAYLSG</sequence>
<dbReference type="InterPro" id="IPR010319">
    <property type="entry name" value="Transglutaminase-like_Cys_pept"/>
</dbReference>
<dbReference type="Proteomes" id="UP001305652">
    <property type="component" value="Chromosome"/>
</dbReference>
<dbReference type="AlphaFoldDB" id="A0AAX4FX22"/>
<dbReference type="Gene3D" id="3.10.620.30">
    <property type="match status" value="1"/>
</dbReference>
<dbReference type="GeneID" id="85732209"/>
<accession>A0AAX4FX22</accession>
<dbReference type="PANTHER" id="PTHR39327:SF1">
    <property type="entry name" value="BLR5470 PROTEIN"/>
    <property type="match status" value="1"/>
</dbReference>
<gene>
    <name evidence="1" type="ORF">R6Y96_03590</name>
</gene>
<name>A0AAX4FX22_9EURY</name>
<reference evidence="1 2" key="1">
    <citation type="submission" date="2023-10" db="EMBL/GenBank/DDBJ databases">
        <title>The complete genome sequence of Methanoculleus receptaculi DSM 18860.</title>
        <authorList>
            <person name="Lai S.-J."/>
            <person name="You Y.-T."/>
            <person name="Chen S.-C."/>
        </authorList>
    </citation>
    <scope>NUCLEOTIDE SEQUENCE [LARGE SCALE GENOMIC DNA]</scope>
    <source>
        <strain evidence="1 2">DSM 18860</strain>
    </source>
</reference>
<keyword evidence="2" id="KW-1185">Reference proteome</keyword>
<dbReference type="PANTHER" id="PTHR39327">
    <property type="match status" value="1"/>
</dbReference>
<dbReference type="RefSeq" id="WP_318622155.1">
    <property type="nucleotide sequence ID" value="NZ_CP137642.1"/>
</dbReference>
<evidence type="ECO:0000313" key="2">
    <source>
        <dbReference type="Proteomes" id="UP001305652"/>
    </source>
</evidence>
<organism evidence="1 2">
    <name type="scientific">Methanoculleus receptaculi</name>
    <dbReference type="NCBI Taxonomy" id="394967"/>
    <lineage>
        <taxon>Archaea</taxon>
        <taxon>Methanobacteriati</taxon>
        <taxon>Methanobacteriota</taxon>
        <taxon>Stenosarchaea group</taxon>
        <taxon>Methanomicrobia</taxon>
        <taxon>Methanomicrobiales</taxon>
        <taxon>Methanomicrobiaceae</taxon>
        <taxon>Methanoculleus</taxon>
    </lineage>
</organism>
<proteinExistence type="predicted"/>
<evidence type="ECO:0008006" key="3">
    <source>
        <dbReference type="Google" id="ProtNLM"/>
    </source>
</evidence>
<dbReference type="PROSITE" id="PS51257">
    <property type="entry name" value="PROKAR_LIPOPROTEIN"/>
    <property type="match status" value="1"/>
</dbReference>
<dbReference type="KEGG" id="mrc:R6Y96_03590"/>